<dbReference type="SUPFAM" id="SSF51735">
    <property type="entry name" value="NAD(P)-binding Rossmann-fold domains"/>
    <property type="match status" value="1"/>
</dbReference>
<dbReference type="Pfam" id="PF14833">
    <property type="entry name" value="NAD_binding_11"/>
    <property type="match status" value="1"/>
</dbReference>
<dbReference type="GO" id="GO:0050661">
    <property type="term" value="F:NADP binding"/>
    <property type="evidence" value="ECO:0007669"/>
    <property type="project" value="InterPro"/>
</dbReference>
<dbReference type="Gene3D" id="1.10.1040.10">
    <property type="entry name" value="N-(1-d-carboxylethyl)-l-norvaline Dehydrogenase, domain 2"/>
    <property type="match status" value="1"/>
</dbReference>
<evidence type="ECO:0000256" key="1">
    <source>
        <dbReference type="ARBA" id="ARBA00009080"/>
    </source>
</evidence>
<dbReference type="InterPro" id="IPR036291">
    <property type="entry name" value="NAD(P)-bd_dom_sf"/>
</dbReference>
<dbReference type="InterPro" id="IPR015815">
    <property type="entry name" value="HIBADH-related"/>
</dbReference>
<dbReference type="Proteomes" id="UP000680750">
    <property type="component" value="Chromosome"/>
</dbReference>
<dbReference type="InterPro" id="IPR051265">
    <property type="entry name" value="HIBADH-related_NP60_sf"/>
</dbReference>
<feature type="domain" description="6-phosphogluconate dehydrogenase NADP-binding" evidence="5">
    <location>
        <begin position="3"/>
        <end position="159"/>
    </location>
</feature>
<protein>
    <submittedName>
        <fullName evidence="7">3-hydroxyisobutyrate dehydrogenase</fullName>
    </submittedName>
</protein>
<evidence type="ECO:0000313" key="8">
    <source>
        <dbReference type="Proteomes" id="UP000680750"/>
    </source>
</evidence>
<dbReference type="GO" id="GO:0016491">
    <property type="term" value="F:oxidoreductase activity"/>
    <property type="evidence" value="ECO:0007669"/>
    <property type="project" value="UniProtKB-KW"/>
</dbReference>
<dbReference type="OrthoDB" id="3185659at2"/>
<dbReference type="KEGG" id="aser:Asera_13530"/>
<gene>
    <name evidence="7" type="primary">mmsB</name>
    <name evidence="7" type="ORF">Asera_13530</name>
</gene>
<name>A0A810KX38_9ACTN</name>
<dbReference type="InterPro" id="IPR008927">
    <property type="entry name" value="6-PGluconate_DH-like_C_sf"/>
</dbReference>
<evidence type="ECO:0000256" key="4">
    <source>
        <dbReference type="PIRSR" id="PIRSR000103-1"/>
    </source>
</evidence>
<evidence type="ECO:0000256" key="2">
    <source>
        <dbReference type="ARBA" id="ARBA00023002"/>
    </source>
</evidence>
<dbReference type="InterPro" id="IPR013328">
    <property type="entry name" value="6PGD_dom2"/>
</dbReference>
<dbReference type="SUPFAM" id="SSF48179">
    <property type="entry name" value="6-phosphogluconate dehydrogenase C-terminal domain-like"/>
    <property type="match status" value="1"/>
</dbReference>
<dbReference type="GO" id="GO:0051287">
    <property type="term" value="F:NAD binding"/>
    <property type="evidence" value="ECO:0007669"/>
    <property type="project" value="InterPro"/>
</dbReference>
<reference evidence="7" key="1">
    <citation type="submission" date="2020-08" db="EMBL/GenBank/DDBJ databases">
        <title>Whole genome shotgun sequence of Actinocatenispora sera NBRC 101916.</title>
        <authorList>
            <person name="Komaki H."/>
            <person name="Tamura T."/>
        </authorList>
    </citation>
    <scope>NUCLEOTIDE SEQUENCE</scope>
    <source>
        <strain evidence="7">NBRC 101916</strain>
    </source>
</reference>
<dbReference type="PIRSF" id="PIRSF000103">
    <property type="entry name" value="HIBADH"/>
    <property type="match status" value="1"/>
</dbReference>
<dbReference type="InterPro" id="IPR029154">
    <property type="entry name" value="HIBADH-like_NADP-bd"/>
</dbReference>
<dbReference type="Pfam" id="PF03446">
    <property type="entry name" value="NAD_binding_2"/>
    <property type="match status" value="1"/>
</dbReference>
<evidence type="ECO:0000256" key="3">
    <source>
        <dbReference type="ARBA" id="ARBA00023027"/>
    </source>
</evidence>
<dbReference type="InterPro" id="IPR006115">
    <property type="entry name" value="6PGDH_NADP-bd"/>
</dbReference>
<keyword evidence="3" id="KW-0520">NAD</keyword>
<dbReference type="PANTHER" id="PTHR43580:SF2">
    <property type="entry name" value="CYTOKINE-LIKE NUCLEAR FACTOR N-PAC"/>
    <property type="match status" value="1"/>
</dbReference>
<feature type="active site" evidence="4">
    <location>
        <position position="168"/>
    </location>
</feature>
<dbReference type="AlphaFoldDB" id="A0A810KX38"/>
<dbReference type="Gene3D" id="3.40.50.720">
    <property type="entry name" value="NAD(P)-binding Rossmann-like Domain"/>
    <property type="match status" value="1"/>
</dbReference>
<dbReference type="PANTHER" id="PTHR43580">
    <property type="entry name" value="OXIDOREDUCTASE GLYR1-RELATED"/>
    <property type="match status" value="1"/>
</dbReference>
<dbReference type="RefSeq" id="WP_030445473.1">
    <property type="nucleotide sequence ID" value="NZ_AP023354.1"/>
</dbReference>
<evidence type="ECO:0000259" key="6">
    <source>
        <dbReference type="Pfam" id="PF14833"/>
    </source>
</evidence>
<sequence length="284" mass="28844">MTTIAVLGTGIMGLPMAANLLDAGFSVRAWNRTPARARPLADRGAVVAATPSEAVLGAETVLTMLSDGPAVREVMLGLGAELGGGRLWIQASTVGTAYADEFAGLAAAQGLTYVDSPVLGTRQPAEQGALVVLASGPDQARERCAPVFDAIGSRTLWVGPAGAGSRLKLVLNSWLETLTVGTAEALSLAAALGLDPHLFLDTIRGGGLDAGYVQGKGAAMLAGEFPPSFPLSLAVKDARLVGEAAAAAGQPAPLAAAVRARYEQALAEGHGAADMAAVYRTYRN</sequence>
<dbReference type="EMBL" id="AP023354">
    <property type="protein sequence ID" value="BCJ27245.1"/>
    <property type="molecule type" value="Genomic_DNA"/>
</dbReference>
<feature type="domain" description="3-hydroxyisobutyrate dehydrogenase-like NAD-binding" evidence="6">
    <location>
        <begin position="162"/>
        <end position="281"/>
    </location>
</feature>
<evidence type="ECO:0000313" key="7">
    <source>
        <dbReference type="EMBL" id="BCJ27245.1"/>
    </source>
</evidence>
<keyword evidence="2" id="KW-0560">Oxidoreductase</keyword>
<accession>A0A810KX38</accession>
<proteinExistence type="inferred from homology"/>
<organism evidence="7 8">
    <name type="scientific">Actinocatenispora sera</name>
    <dbReference type="NCBI Taxonomy" id="390989"/>
    <lineage>
        <taxon>Bacteria</taxon>
        <taxon>Bacillati</taxon>
        <taxon>Actinomycetota</taxon>
        <taxon>Actinomycetes</taxon>
        <taxon>Micromonosporales</taxon>
        <taxon>Micromonosporaceae</taxon>
        <taxon>Actinocatenispora</taxon>
    </lineage>
</organism>
<comment type="similarity">
    <text evidence="1">Belongs to the HIBADH-related family.</text>
</comment>
<evidence type="ECO:0000259" key="5">
    <source>
        <dbReference type="Pfam" id="PF03446"/>
    </source>
</evidence>
<keyword evidence="8" id="KW-1185">Reference proteome</keyword>